<keyword evidence="3" id="KW-1185">Reference proteome</keyword>
<organism evidence="2 3">
    <name type="scientific">Penicillium frequentans</name>
    <dbReference type="NCBI Taxonomy" id="3151616"/>
    <lineage>
        <taxon>Eukaryota</taxon>
        <taxon>Fungi</taxon>
        <taxon>Dikarya</taxon>
        <taxon>Ascomycota</taxon>
        <taxon>Pezizomycotina</taxon>
        <taxon>Eurotiomycetes</taxon>
        <taxon>Eurotiomycetidae</taxon>
        <taxon>Eurotiales</taxon>
        <taxon>Aspergillaceae</taxon>
        <taxon>Penicillium</taxon>
    </lineage>
</organism>
<evidence type="ECO:0000256" key="1">
    <source>
        <dbReference type="SAM" id="MobiDB-lite"/>
    </source>
</evidence>
<feature type="compositionally biased region" description="Polar residues" evidence="1">
    <location>
        <begin position="53"/>
        <end position="67"/>
    </location>
</feature>
<accession>A0AAD6GI62</accession>
<evidence type="ECO:0000313" key="3">
    <source>
        <dbReference type="Proteomes" id="UP001220324"/>
    </source>
</evidence>
<feature type="compositionally biased region" description="Acidic residues" evidence="1">
    <location>
        <begin position="42"/>
        <end position="52"/>
    </location>
</feature>
<feature type="compositionally biased region" description="Basic and acidic residues" evidence="1">
    <location>
        <begin position="32"/>
        <end position="41"/>
    </location>
</feature>
<evidence type="ECO:0000313" key="2">
    <source>
        <dbReference type="EMBL" id="KAJ5546571.1"/>
    </source>
</evidence>
<comment type="caution">
    <text evidence="2">The sequence shown here is derived from an EMBL/GenBank/DDBJ whole genome shotgun (WGS) entry which is preliminary data.</text>
</comment>
<feature type="compositionally biased region" description="Polar residues" evidence="1">
    <location>
        <begin position="14"/>
        <end position="31"/>
    </location>
</feature>
<name>A0AAD6GI62_9EURO</name>
<feature type="region of interest" description="Disordered" evidence="1">
    <location>
        <begin position="113"/>
        <end position="167"/>
    </location>
</feature>
<reference evidence="2 3" key="1">
    <citation type="journal article" date="2023" name="IMA Fungus">
        <title>Comparative genomic study of the Penicillium genus elucidates a diverse pangenome and 15 lateral gene transfer events.</title>
        <authorList>
            <person name="Petersen C."/>
            <person name="Sorensen T."/>
            <person name="Nielsen M.R."/>
            <person name="Sondergaard T.E."/>
            <person name="Sorensen J.L."/>
            <person name="Fitzpatrick D.A."/>
            <person name="Frisvad J.C."/>
            <person name="Nielsen K.L."/>
        </authorList>
    </citation>
    <scope>NUCLEOTIDE SEQUENCE [LARGE SCALE GENOMIC DNA]</scope>
    <source>
        <strain evidence="2 3">IBT 35679</strain>
    </source>
</reference>
<dbReference type="Proteomes" id="UP001220324">
    <property type="component" value="Unassembled WGS sequence"/>
</dbReference>
<proteinExistence type="predicted"/>
<dbReference type="AlphaFoldDB" id="A0AAD6GI62"/>
<sequence>MDPQLLPPDEQHTSELTSESQETGLQGNNKPGKSDPPKPAESENDTISDDETSQSGNDEGGLSQSCHATPGGVDEKLMRAKVDLWDYQTQLMMLEQQNKRRLMIARHEEEKLRGCATQPAQEQAQEKTQEQIRQTSESMAITDGERTGGSSPNTDSIVPPGPRRPSCLLLDLNSASERQEPILRSRL</sequence>
<feature type="region of interest" description="Disordered" evidence="1">
    <location>
        <begin position="1"/>
        <end position="74"/>
    </location>
</feature>
<protein>
    <submittedName>
        <fullName evidence="2">Uncharacterized protein</fullName>
    </submittedName>
</protein>
<dbReference type="EMBL" id="JAQIZZ010000003">
    <property type="protein sequence ID" value="KAJ5546571.1"/>
    <property type="molecule type" value="Genomic_DNA"/>
</dbReference>
<gene>
    <name evidence="2" type="ORF">N7494_004156</name>
</gene>